<proteinExistence type="predicted"/>
<dbReference type="EMBL" id="CP022540">
    <property type="protein sequence ID" value="ASP18940.1"/>
    <property type="molecule type" value="Genomic_DNA"/>
</dbReference>
<dbReference type="PROSITE" id="PS51819">
    <property type="entry name" value="VOC"/>
    <property type="match status" value="1"/>
</dbReference>
<accession>A0A222DYC4</accession>
<dbReference type="SUPFAM" id="SSF54593">
    <property type="entry name" value="Glyoxalase/Bleomycin resistance protein/Dihydroxybiphenyl dioxygenase"/>
    <property type="match status" value="1"/>
</dbReference>
<dbReference type="Proteomes" id="UP000203589">
    <property type="component" value="Chromosome"/>
</dbReference>
<dbReference type="InterPro" id="IPR029068">
    <property type="entry name" value="Glyas_Bleomycin-R_OHBP_Dase"/>
</dbReference>
<dbReference type="PANTHER" id="PTHR46142">
    <property type="match status" value="1"/>
</dbReference>
<dbReference type="InterPro" id="IPR004360">
    <property type="entry name" value="Glyas_Fos-R_dOase_dom"/>
</dbReference>
<dbReference type="InterPro" id="IPR018146">
    <property type="entry name" value="Glyoxalase_1_CS"/>
</dbReference>
<evidence type="ECO:0000313" key="3">
    <source>
        <dbReference type="EMBL" id="ASP18940.1"/>
    </source>
</evidence>
<dbReference type="PROSITE" id="PS00934">
    <property type="entry name" value="GLYOXALASE_I_1"/>
    <property type="match status" value="1"/>
</dbReference>
<dbReference type="GO" id="GO:0004462">
    <property type="term" value="F:lactoylglutathione lyase activity"/>
    <property type="evidence" value="ECO:0007669"/>
    <property type="project" value="InterPro"/>
</dbReference>
<evidence type="ECO:0000259" key="2">
    <source>
        <dbReference type="PROSITE" id="PS51819"/>
    </source>
</evidence>
<dbReference type="Gene3D" id="3.10.180.10">
    <property type="entry name" value="2,3-Dihydroxybiphenyl 1,2-Dioxygenase, domain 1"/>
    <property type="match status" value="1"/>
</dbReference>
<keyword evidence="4" id="KW-1185">Reference proteome</keyword>
<gene>
    <name evidence="3" type="ORF">ANTHELSMS3_00215</name>
</gene>
<reference evidence="3 4" key="1">
    <citation type="submission" date="2017-07" db="EMBL/GenBank/DDBJ databases">
        <title>Genome Sequence of Antarctobacter heliothermus Strain SMS3 Isolated from a culture of the Diatom Skeletonema marinoi.</title>
        <authorList>
            <person name="Topel M."/>
            <person name="Pinder M.I.M."/>
            <person name="Johansson O.N."/>
            <person name="Kourtchenko O."/>
            <person name="Godhe A."/>
            <person name="Clarke A.K."/>
        </authorList>
    </citation>
    <scope>NUCLEOTIDE SEQUENCE [LARGE SCALE GENOMIC DNA]</scope>
    <source>
        <strain evidence="3 4">SMS3</strain>
    </source>
</reference>
<dbReference type="Pfam" id="PF00903">
    <property type="entry name" value="Glyoxalase"/>
    <property type="match status" value="1"/>
</dbReference>
<sequence length="134" mass="14919">MTQLSLHHISLPVRDLARSAEFYDYTLGLPRLPRPEFGFDGLWYGCGDGQLHLIVNPEGTYRNGPVTGRDIHFALSTKDFDGFIARLSAAGYSEDAAPDDPKRLRVQRDSDAGFAQVFLMDPDGHLVEINRARG</sequence>
<dbReference type="OrthoDB" id="5243302at2"/>
<evidence type="ECO:0000256" key="1">
    <source>
        <dbReference type="ARBA" id="ARBA00022723"/>
    </source>
</evidence>
<organism evidence="3 4">
    <name type="scientific">Antarctobacter heliothermus</name>
    <dbReference type="NCBI Taxonomy" id="74033"/>
    <lineage>
        <taxon>Bacteria</taxon>
        <taxon>Pseudomonadati</taxon>
        <taxon>Pseudomonadota</taxon>
        <taxon>Alphaproteobacteria</taxon>
        <taxon>Rhodobacterales</taxon>
        <taxon>Roseobacteraceae</taxon>
        <taxon>Antarctobacter</taxon>
    </lineage>
</organism>
<keyword evidence="3" id="KW-0560">Oxidoreductase</keyword>
<keyword evidence="1" id="KW-0479">Metal-binding</keyword>
<evidence type="ECO:0000313" key="4">
    <source>
        <dbReference type="Proteomes" id="UP000203589"/>
    </source>
</evidence>
<feature type="domain" description="VOC" evidence="2">
    <location>
        <begin position="5"/>
        <end position="132"/>
    </location>
</feature>
<dbReference type="KEGG" id="aht:ANTHELSMS3_00215"/>
<dbReference type="GO" id="GO:0046872">
    <property type="term" value="F:metal ion binding"/>
    <property type="evidence" value="ECO:0007669"/>
    <property type="project" value="UniProtKB-KW"/>
</dbReference>
<dbReference type="PANTHER" id="PTHR46142:SF3">
    <property type="entry name" value="F18B13.24 PROTEIN"/>
    <property type="match status" value="1"/>
</dbReference>
<keyword evidence="3" id="KW-0223">Dioxygenase</keyword>
<dbReference type="RefSeq" id="WP_094033265.1">
    <property type="nucleotide sequence ID" value="NZ_CP022540.1"/>
</dbReference>
<name>A0A222DYC4_9RHOB</name>
<dbReference type="GO" id="GO:0051213">
    <property type="term" value="F:dioxygenase activity"/>
    <property type="evidence" value="ECO:0007669"/>
    <property type="project" value="UniProtKB-KW"/>
</dbReference>
<dbReference type="InterPro" id="IPR037523">
    <property type="entry name" value="VOC_core"/>
</dbReference>
<dbReference type="AlphaFoldDB" id="A0A222DYC4"/>
<protein>
    <submittedName>
        <fullName evidence="3">Glyoxalase/bleomycin resistance protein/dioxygenase superfamily protein</fullName>
    </submittedName>
</protein>